<evidence type="ECO:0000313" key="1">
    <source>
        <dbReference type="EMBL" id="HCV80318.1"/>
    </source>
</evidence>
<accession>A0A3D5IY57</accession>
<dbReference type="Proteomes" id="UP000264330">
    <property type="component" value="Unassembled WGS sequence"/>
</dbReference>
<protein>
    <submittedName>
        <fullName evidence="1">Uncharacterized protein</fullName>
    </submittedName>
</protein>
<proteinExistence type="predicted"/>
<gene>
    <name evidence="1" type="ORF">DGQ38_04645</name>
</gene>
<comment type="caution">
    <text evidence="1">The sequence shown here is derived from an EMBL/GenBank/DDBJ whole genome shotgun (WGS) entry which is preliminary data.</text>
</comment>
<dbReference type="AlphaFoldDB" id="A0A3D5IY57"/>
<sequence>MEKLSEELWKEIKFHQKLPLIDHTQVSGKGNGFNDRLSFEIDRVLKTKEEDFLGRSKFKTIYLRNLAHRADPSLSRERKFTESIKFENCTDNFINTILIYSQRSHYRNDLTVISRTIGNWVKDLVYNGRVIIEIVSWYTNDSKQFYGFELIPLNINNCKINRKNILFTALKNGEKEKIKIPKSKCIIIEFPNELGGYKEYSRKSKKIEKLGKDNLLNLENPKESLEYSKNWDKQFDKIISDWGWMNRRENISDFLYAYQLLNFNNSAIQCCYACIDAFKYLVSLISSKLNENATFEISGFLGKNFYKELIDKFTQDQLSLEEVFNANNNSVLLDHT</sequence>
<reference evidence="1 2" key="1">
    <citation type="journal article" date="2018" name="Nat. Biotechnol.">
        <title>A standardized bacterial taxonomy based on genome phylogeny substantially revises the tree of life.</title>
        <authorList>
            <person name="Parks D.H."/>
            <person name="Chuvochina M."/>
            <person name="Waite D.W."/>
            <person name="Rinke C."/>
            <person name="Skarshewski A."/>
            <person name="Chaumeil P.A."/>
            <person name="Hugenholtz P."/>
        </authorList>
    </citation>
    <scope>NUCLEOTIDE SEQUENCE [LARGE SCALE GENOMIC DNA]</scope>
    <source>
        <strain evidence="1">UBA9359</strain>
    </source>
</reference>
<organism evidence="1 2">
    <name type="scientific">Zunongwangia profunda</name>
    <dbReference type="NCBI Taxonomy" id="398743"/>
    <lineage>
        <taxon>Bacteria</taxon>
        <taxon>Pseudomonadati</taxon>
        <taxon>Bacteroidota</taxon>
        <taxon>Flavobacteriia</taxon>
        <taxon>Flavobacteriales</taxon>
        <taxon>Flavobacteriaceae</taxon>
        <taxon>Zunongwangia</taxon>
    </lineage>
</organism>
<name>A0A3D5IY57_9FLAO</name>
<evidence type="ECO:0000313" key="2">
    <source>
        <dbReference type="Proteomes" id="UP000264330"/>
    </source>
</evidence>
<dbReference type="EMBL" id="DPMF01000099">
    <property type="protein sequence ID" value="HCV80318.1"/>
    <property type="molecule type" value="Genomic_DNA"/>
</dbReference>